<dbReference type="Pfam" id="PF14335">
    <property type="entry name" value="DUF4391"/>
    <property type="match status" value="1"/>
</dbReference>
<comment type="caution">
    <text evidence="2">The sequence shown here is derived from an EMBL/GenBank/DDBJ whole genome shotgun (WGS) entry which is preliminary data.</text>
</comment>
<organism evidence="2 3">
    <name type="scientific">Bacillus thermozeamaize</name>
    <dbReference type="NCBI Taxonomy" id="230954"/>
    <lineage>
        <taxon>Bacteria</taxon>
        <taxon>Bacillati</taxon>
        <taxon>Bacillota</taxon>
        <taxon>Bacilli</taxon>
        <taxon>Bacillales</taxon>
        <taxon>Bacillaceae</taxon>
        <taxon>Bacillus</taxon>
    </lineage>
</organism>
<reference evidence="3" key="1">
    <citation type="submission" date="2016-06" db="EMBL/GenBank/DDBJ databases">
        <authorList>
            <person name="Nascimento L."/>
            <person name="Pereira R.V."/>
            <person name="Martins L.F."/>
            <person name="Quaggio R.B."/>
            <person name="Silva A.M."/>
            <person name="Setubal J.C."/>
        </authorList>
    </citation>
    <scope>NUCLEOTIDE SEQUENCE [LARGE SCALE GENOMIC DNA]</scope>
</reference>
<gene>
    <name evidence="2" type="ORF">BAA01_12410</name>
</gene>
<feature type="coiled-coil region" evidence="1">
    <location>
        <begin position="168"/>
        <end position="222"/>
    </location>
</feature>
<sequence>MFGLPASTLVNRRIPKTKFYEKLQADHQLRELFTRQIDTIVWKHKLSRETIHLAPGGDVEEIQIFEIHLKEPSCSHDLLRSIDRAIPYPILHVLLYGDQAKLAIAHKERNRTDENRAVVHAYYETDWQPADRIQLNFLQAVDLKAVYENMIRQLLPHKTRPETDLAAALERQARIDRLKKEYERLESKIIKEKQFHIKVELNRELQRKKKELQELLDEGLEE</sequence>
<dbReference type="InterPro" id="IPR025503">
    <property type="entry name" value="DUF4391"/>
</dbReference>
<evidence type="ECO:0000313" key="2">
    <source>
        <dbReference type="EMBL" id="OUM87336.1"/>
    </source>
</evidence>
<evidence type="ECO:0008006" key="4">
    <source>
        <dbReference type="Google" id="ProtNLM"/>
    </source>
</evidence>
<accession>A0A1Y3PMI8</accession>
<evidence type="ECO:0000256" key="1">
    <source>
        <dbReference type="SAM" id="Coils"/>
    </source>
</evidence>
<dbReference type="AlphaFoldDB" id="A0A1Y3PMI8"/>
<evidence type="ECO:0000313" key="3">
    <source>
        <dbReference type="Proteomes" id="UP000196475"/>
    </source>
</evidence>
<dbReference type="Proteomes" id="UP000196475">
    <property type="component" value="Unassembled WGS sequence"/>
</dbReference>
<dbReference type="EMBL" id="LZRT01000076">
    <property type="protein sequence ID" value="OUM87336.1"/>
    <property type="molecule type" value="Genomic_DNA"/>
</dbReference>
<name>A0A1Y3PMI8_9BACI</name>
<proteinExistence type="predicted"/>
<protein>
    <recommendedName>
        <fullName evidence="4">Methyl-accepting chemotaxis protein</fullName>
    </recommendedName>
</protein>
<keyword evidence="1" id="KW-0175">Coiled coil</keyword>